<accession>X1EF25</accession>
<organism evidence="1">
    <name type="scientific">marine sediment metagenome</name>
    <dbReference type="NCBI Taxonomy" id="412755"/>
    <lineage>
        <taxon>unclassified sequences</taxon>
        <taxon>metagenomes</taxon>
        <taxon>ecological metagenomes</taxon>
    </lineage>
</organism>
<proteinExistence type="predicted"/>
<dbReference type="EMBL" id="BART01037401">
    <property type="protein sequence ID" value="GAH07273.1"/>
    <property type="molecule type" value="Genomic_DNA"/>
</dbReference>
<dbReference type="AlphaFoldDB" id="X1EF25"/>
<name>X1EF25_9ZZZZ</name>
<sequence length="44" mass="5440">MESIQYVEKYKPTHQMINFFRKIRKKMADDNNPLKYMRYAIGEI</sequence>
<feature type="non-terminal residue" evidence="1">
    <location>
        <position position="44"/>
    </location>
</feature>
<evidence type="ECO:0000313" key="1">
    <source>
        <dbReference type="EMBL" id="GAH07273.1"/>
    </source>
</evidence>
<gene>
    <name evidence="1" type="ORF">S01H4_62596</name>
</gene>
<comment type="caution">
    <text evidence="1">The sequence shown here is derived from an EMBL/GenBank/DDBJ whole genome shotgun (WGS) entry which is preliminary data.</text>
</comment>
<protein>
    <submittedName>
        <fullName evidence="1">Uncharacterized protein</fullName>
    </submittedName>
</protein>
<reference evidence="1" key="1">
    <citation type="journal article" date="2014" name="Front. Microbiol.">
        <title>High frequency of phylogenetically diverse reductive dehalogenase-homologous genes in deep subseafloor sedimentary metagenomes.</title>
        <authorList>
            <person name="Kawai M."/>
            <person name="Futagami T."/>
            <person name="Toyoda A."/>
            <person name="Takaki Y."/>
            <person name="Nishi S."/>
            <person name="Hori S."/>
            <person name="Arai W."/>
            <person name="Tsubouchi T."/>
            <person name="Morono Y."/>
            <person name="Uchiyama I."/>
            <person name="Ito T."/>
            <person name="Fujiyama A."/>
            <person name="Inagaki F."/>
            <person name="Takami H."/>
        </authorList>
    </citation>
    <scope>NUCLEOTIDE SEQUENCE</scope>
    <source>
        <strain evidence="1">Expedition CK06-06</strain>
    </source>
</reference>